<organism evidence="12 13">
    <name type="scientific">Salmonella enterica subsp. enterica serovar Sanjuan</name>
    <dbReference type="NCBI Taxonomy" id="1160765"/>
    <lineage>
        <taxon>Bacteria</taxon>
        <taxon>Pseudomonadati</taxon>
        <taxon>Pseudomonadota</taxon>
        <taxon>Gammaproteobacteria</taxon>
        <taxon>Enterobacterales</taxon>
        <taxon>Enterobacteriaceae</taxon>
        <taxon>Salmonella</taxon>
    </lineage>
</organism>
<dbReference type="InterPro" id="IPR045851">
    <property type="entry name" value="AMP-bd_C_sf"/>
</dbReference>
<feature type="domain" description="Flagellar M-ring N-terminal" evidence="11">
    <location>
        <begin position="4"/>
        <end position="100"/>
    </location>
</feature>
<dbReference type="InterPro" id="IPR006182">
    <property type="entry name" value="FliF_N_dom"/>
</dbReference>
<feature type="transmembrane region" description="Helical" evidence="10">
    <location>
        <begin position="139"/>
        <end position="158"/>
    </location>
</feature>
<dbReference type="NCBIfam" id="NF011875">
    <property type="entry name" value="PRK15348.1"/>
    <property type="match status" value="1"/>
</dbReference>
<keyword evidence="8" id="KW-0998">Cell outer membrane</keyword>
<dbReference type="PRINTS" id="PR01338">
    <property type="entry name" value="TYPE3OMKPROT"/>
</dbReference>
<sequence length="352" mass="40693">MFPANQLVVSPQEEQQKINFLKEQRIEGMLSQMEGVINAKVTIALPTYDEGSNASPSSVAVFIKYSPQVNMEAFRVKIKDLIEMSIPGLQYSKISILMQPAEFRMVPDVPARQTFWIMDVINANKGKVVKWLMKYPYQLMLSLTGLLLGVGILIGYFLPETPFLSRPDPEVLQLYRYFWQPARYAVPEWLDKLGFHPSNCWRYGDRPELDRLLDRALNRLRGSSVIPACLNDRQKRQIRLAPRISAFAFGLGLFKLRCSDYFMLPEYRQLLLQWFSEDEIWQLYGWLGQRDGKLLPPQVMQQTALQIGTAILNREAHDDVVLHALLVLLPPPLRILWPKTSLTEIIFMEHLL</sequence>
<evidence type="ECO:0000313" key="13">
    <source>
        <dbReference type="Proteomes" id="UP000276345"/>
    </source>
</evidence>
<evidence type="ECO:0000256" key="10">
    <source>
        <dbReference type="SAM" id="Phobius"/>
    </source>
</evidence>
<keyword evidence="10" id="KW-0812">Transmembrane</keyword>
<proteinExistence type="inferred from homology"/>
<dbReference type="Pfam" id="PF13327">
    <property type="entry name" value="T3SS_LEE_assoc"/>
    <property type="match status" value="1"/>
</dbReference>
<keyword evidence="3" id="KW-0813">Transport</keyword>
<evidence type="ECO:0000256" key="6">
    <source>
        <dbReference type="ARBA" id="ARBA00023136"/>
    </source>
</evidence>
<comment type="subcellular location">
    <subcellularLocation>
        <location evidence="1">Cell outer membrane</location>
        <topology evidence="1">Lipid-anchor</topology>
    </subcellularLocation>
</comment>
<reference evidence="12 13" key="1">
    <citation type="submission" date="2018-12" db="EMBL/GenBank/DDBJ databases">
        <authorList>
            <consortium name="Pathogen Informatics"/>
        </authorList>
    </citation>
    <scope>NUCLEOTIDE SEQUENCE [LARGE SCALE GENOMIC DNA]</scope>
    <source>
        <strain evidence="12 13">NCTC7406</strain>
    </source>
</reference>
<dbReference type="GO" id="GO:0009279">
    <property type="term" value="C:cell outer membrane"/>
    <property type="evidence" value="ECO:0007669"/>
    <property type="project" value="UniProtKB-SubCell"/>
</dbReference>
<evidence type="ECO:0000256" key="7">
    <source>
        <dbReference type="ARBA" id="ARBA00023139"/>
    </source>
</evidence>
<name>A0A447NV53_SALET</name>
<evidence type="ECO:0000313" key="12">
    <source>
        <dbReference type="EMBL" id="VEA07159.1"/>
    </source>
</evidence>
<dbReference type="InterPro" id="IPR025292">
    <property type="entry name" value="T3SS_LEE_assoc"/>
</dbReference>
<evidence type="ECO:0000256" key="4">
    <source>
        <dbReference type="ARBA" id="ARBA00022729"/>
    </source>
</evidence>
<dbReference type="PANTHER" id="PTHR30046">
    <property type="entry name" value="FLAGELLAR M-RING PROTEIN"/>
    <property type="match status" value="1"/>
</dbReference>
<accession>A0A447NV53</accession>
<evidence type="ECO:0000256" key="9">
    <source>
        <dbReference type="ARBA" id="ARBA00023288"/>
    </source>
</evidence>
<dbReference type="Pfam" id="PF01514">
    <property type="entry name" value="YscJ_FliF"/>
    <property type="match status" value="1"/>
</dbReference>
<evidence type="ECO:0000259" key="11">
    <source>
        <dbReference type="Pfam" id="PF01514"/>
    </source>
</evidence>
<keyword evidence="9 12" id="KW-0449">Lipoprotein</keyword>
<dbReference type="GO" id="GO:0009306">
    <property type="term" value="P:protein secretion"/>
    <property type="evidence" value="ECO:0007669"/>
    <property type="project" value="InterPro"/>
</dbReference>
<keyword evidence="4" id="KW-0732">Signal</keyword>
<evidence type="ECO:0000256" key="5">
    <source>
        <dbReference type="ARBA" id="ARBA00022927"/>
    </source>
</evidence>
<evidence type="ECO:0000256" key="1">
    <source>
        <dbReference type="ARBA" id="ARBA00004459"/>
    </source>
</evidence>
<keyword evidence="10" id="KW-1133">Transmembrane helix</keyword>
<keyword evidence="6 10" id="KW-0472">Membrane</keyword>
<dbReference type="EMBL" id="LR134142">
    <property type="protein sequence ID" value="VEA07159.1"/>
    <property type="molecule type" value="Genomic_DNA"/>
</dbReference>
<gene>
    <name evidence="12" type="primary">prgK_3</name>
    <name evidence="12" type="ORF">NCTC7406_02843</name>
</gene>
<comment type="similarity">
    <text evidence="2">Belongs to the YscJ lipoprotein family.</text>
</comment>
<evidence type="ECO:0000256" key="8">
    <source>
        <dbReference type="ARBA" id="ARBA00023237"/>
    </source>
</evidence>
<keyword evidence="5" id="KW-0653">Protein transport</keyword>
<evidence type="ECO:0000256" key="2">
    <source>
        <dbReference type="ARBA" id="ARBA00009509"/>
    </source>
</evidence>
<evidence type="ECO:0000256" key="3">
    <source>
        <dbReference type="ARBA" id="ARBA00022448"/>
    </source>
</evidence>
<keyword evidence="7" id="KW-0564">Palmitate</keyword>
<dbReference type="InterPro" id="IPR003282">
    <property type="entry name" value="T3SS_SctJ"/>
</dbReference>
<dbReference type="AlphaFoldDB" id="A0A447NV53"/>
<dbReference type="InterPro" id="IPR043427">
    <property type="entry name" value="YscJ/FliF"/>
</dbReference>
<protein>
    <submittedName>
        <fullName evidence="12">Type III secretion bridge between inner and outermembrane lipoprotein (YscJ,HrcJ,EscJ, PscJ)</fullName>
    </submittedName>
</protein>
<dbReference type="Proteomes" id="UP000276345">
    <property type="component" value="Chromosome"/>
</dbReference>
<dbReference type="Gene3D" id="3.30.300.30">
    <property type="match status" value="1"/>
</dbReference>
<dbReference type="PANTHER" id="PTHR30046:SF3">
    <property type="entry name" value="SECRETION SYSTEM APPARATUS LIPOPROTEIN SSAJ"/>
    <property type="match status" value="1"/>
</dbReference>